<evidence type="ECO:0000313" key="2">
    <source>
        <dbReference type="Proteomes" id="UP000034081"/>
    </source>
</evidence>
<name>A0A0G0L233_9BACT</name>
<dbReference type="Proteomes" id="UP000034081">
    <property type="component" value="Unassembled WGS sequence"/>
</dbReference>
<dbReference type="STRING" id="1618570.UT08_C0011G0065"/>
<gene>
    <name evidence="1" type="ORF">UT08_C0011G0065</name>
</gene>
<organism evidence="1 2">
    <name type="scientific">Candidatus Woesebacteria bacterium GW2011_GWB1_38_8</name>
    <dbReference type="NCBI Taxonomy" id="1618570"/>
    <lineage>
        <taxon>Bacteria</taxon>
        <taxon>Candidatus Woeseibacteriota</taxon>
    </lineage>
</organism>
<proteinExistence type="predicted"/>
<protein>
    <submittedName>
        <fullName evidence="1">Uncharacterized protein</fullName>
    </submittedName>
</protein>
<reference evidence="1 2" key="1">
    <citation type="journal article" date="2015" name="Nature">
        <title>rRNA introns, odd ribosomes, and small enigmatic genomes across a large radiation of phyla.</title>
        <authorList>
            <person name="Brown C.T."/>
            <person name="Hug L.A."/>
            <person name="Thomas B.C."/>
            <person name="Sharon I."/>
            <person name="Castelle C.J."/>
            <person name="Singh A."/>
            <person name="Wilkins M.J."/>
            <person name="Williams K.H."/>
            <person name="Banfield J.F."/>
        </authorList>
    </citation>
    <scope>NUCLEOTIDE SEQUENCE [LARGE SCALE GENOMIC DNA]</scope>
</reference>
<evidence type="ECO:0000313" key="1">
    <source>
        <dbReference type="EMBL" id="KKQ85047.1"/>
    </source>
</evidence>
<dbReference type="Gene3D" id="3.30.450.90">
    <property type="match status" value="1"/>
</dbReference>
<dbReference type="AlphaFoldDB" id="A0A0G0L233"/>
<comment type="caution">
    <text evidence="1">The sequence shown here is derived from an EMBL/GenBank/DDBJ whole genome shotgun (WGS) entry which is preliminary data.</text>
</comment>
<accession>A0A0G0L233</accession>
<dbReference type="EMBL" id="LBVL01000011">
    <property type="protein sequence ID" value="KKQ85047.1"/>
    <property type="molecule type" value="Genomic_DNA"/>
</dbReference>
<sequence>MDESSNTSTQQVRTPNLEPFFNVGIPDPVKFIDVVVREAITLGASDIFFEPEKDELRVRWDTSVLRLMDKFHPE</sequence>